<dbReference type="AlphaFoldDB" id="A0A7X0LSU3"/>
<comment type="caution">
    <text evidence="2">The sequence shown here is derived from an EMBL/GenBank/DDBJ whole genome shotgun (WGS) entry which is preliminary data.</text>
</comment>
<evidence type="ECO:0000313" key="3">
    <source>
        <dbReference type="Proteomes" id="UP000540423"/>
    </source>
</evidence>
<reference evidence="2 3" key="1">
    <citation type="submission" date="2020-08" db="EMBL/GenBank/DDBJ databases">
        <title>Genomic Encyclopedia of Type Strains, Phase IV (KMG-IV): sequencing the most valuable type-strain genomes for metagenomic binning, comparative biology and taxonomic classification.</title>
        <authorList>
            <person name="Goeker M."/>
        </authorList>
    </citation>
    <scope>NUCLEOTIDE SEQUENCE [LARGE SCALE GENOMIC DNA]</scope>
    <source>
        <strain evidence="2 3">DSM 40141</strain>
    </source>
</reference>
<protein>
    <submittedName>
        <fullName evidence="2">Uncharacterized protein</fullName>
    </submittedName>
</protein>
<organism evidence="2 3">
    <name type="scientific">Streptomyces candidus</name>
    <dbReference type="NCBI Taxonomy" id="67283"/>
    <lineage>
        <taxon>Bacteria</taxon>
        <taxon>Bacillati</taxon>
        <taxon>Actinomycetota</taxon>
        <taxon>Actinomycetes</taxon>
        <taxon>Kitasatosporales</taxon>
        <taxon>Streptomycetaceae</taxon>
        <taxon>Streptomyces</taxon>
    </lineage>
</organism>
<proteinExistence type="predicted"/>
<keyword evidence="3" id="KW-1185">Reference proteome</keyword>
<evidence type="ECO:0000256" key="1">
    <source>
        <dbReference type="SAM" id="MobiDB-lite"/>
    </source>
</evidence>
<name>A0A7X0LSU3_9ACTN</name>
<dbReference type="EMBL" id="JACHEM010000024">
    <property type="protein sequence ID" value="MBB6439572.1"/>
    <property type="molecule type" value="Genomic_DNA"/>
</dbReference>
<dbReference type="RefSeq" id="WP_185036145.1">
    <property type="nucleotide sequence ID" value="NZ_BNBN01000015.1"/>
</dbReference>
<gene>
    <name evidence="2" type="ORF">HNQ79_006084</name>
</gene>
<sequence>MEHLPALPKPVVEIHDEMEDVLAAVDRELQAVRAAAAPRELTGSELLRELARRGRSKATSPYERWMASGDAHRMSDFD</sequence>
<dbReference type="Proteomes" id="UP000540423">
    <property type="component" value="Unassembled WGS sequence"/>
</dbReference>
<feature type="region of interest" description="Disordered" evidence="1">
    <location>
        <begin position="52"/>
        <end position="78"/>
    </location>
</feature>
<evidence type="ECO:0000313" key="2">
    <source>
        <dbReference type="EMBL" id="MBB6439572.1"/>
    </source>
</evidence>
<accession>A0A7X0LSU3</accession>